<proteinExistence type="predicted"/>
<evidence type="ECO:0000313" key="2">
    <source>
        <dbReference type="EMBL" id="RIJ36733.1"/>
    </source>
</evidence>
<feature type="signal peptide" evidence="1">
    <location>
        <begin position="1"/>
        <end position="24"/>
    </location>
</feature>
<dbReference type="Pfam" id="PF16819">
    <property type="entry name" value="DUF5074"/>
    <property type="match status" value="1"/>
</dbReference>
<dbReference type="InterPro" id="IPR011048">
    <property type="entry name" value="Haem_d1_sf"/>
</dbReference>
<accession>A0A399S2B5</accession>
<dbReference type="PANTHER" id="PTHR47197">
    <property type="entry name" value="PROTEIN NIRF"/>
    <property type="match status" value="1"/>
</dbReference>
<dbReference type="SUPFAM" id="SSF51004">
    <property type="entry name" value="C-terminal (heme d1) domain of cytochrome cd1-nitrite reductase"/>
    <property type="match status" value="1"/>
</dbReference>
<reference evidence="3" key="1">
    <citation type="submission" date="2018-08" db="EMBL/GenBank/DDBJ databases">
        <title>Mucilaginibacter sp. MYSH2.</title>
        <authorList>
            <person name="Seo T."/>
        </authorList>
    </citation>
    <scope>NUCLEOTIDE SEQUENCE [LARGE SCALE GENOMIC DNA]</scope>
    <source>
        <strain evidence="3">KIRAN</strain>
    </source>
</reference>
<dbReference type="Proteomes" id="UP000266005">
    <property type="component" value="Unassembled WGS sequence"/>
</dbReference>
<evidence type="ECO:0000313" key="3">
    <source>
        <dbReference type="Proteomes" id="UP000266005"/>
    </source>
</evidence>
<sequence>MRKLNNFRSLLLAVSLVFSSFAFTGCNDDNDGPSGAYSENGVFVVNEGGFNNSNSSVTFYNSNSGQAEQQVFQTVNKRLLGDIAQSMVLHDDRAFIVVNNSNKLEVVNAATFQSVATVEGLNQPRYFAALNNQKGYATEWLMYDPATYEYPTGRVAVIDLESYTVLKTINVGTQPEALAIVGGKLFVANQGSNTVTVINTATDAVEKTIPVTDYPTSIAVDASNNVWVLSSGKKVYATYPDIDPAKSTAGALTKISGADGSVISTFAFPDVAAGASKLVLNGARNTLYYSYGGKVYKQETNASSLNHTLVVNKNFYAIGVDPENGYIYGGAQDGFTADGTVYVYRPDGTQVTTFKAGIGPNGFVFN</sequence>
<protein>
    <recommendedName>
        <fullName evidence="4">YncE family protein</fullName>
    </recommendedName>
</protein>
<dbReference type="PROSITE" id="PS51257">
    <property type="entry name" value="PROKAR_LIPOPROTEIN"/>
    <property type="match status" value="1"/>
</dbReference>
<keyword evidence="3" id="KW-1185">Reference proteome</keyword>
<dbReference type="RefSeq" id="WP_119432680.1">
    <property type="nucleotide sequence ID" value="NZ_QWGE01000004.1"/>
</dbReference>
<dbReference type="AlphaFoldDB" id="A0A399S2B5"/>
<dbReference type="InterPro" id="IPR015943">
    <property type="entry name" value="WD40/YVTN_repeat-like_dom_sf"/>
</dbReference>
<dbReference type="EMBL" id="QWGE01000004">
    <property type="protein sequence ID" value="RIJ36733.1"/>
    <property type="molecule type" value="Genomic_DNA"/>
</dbReference>
<evidence type="ECO:0000256" key="1">
    <source>
        <dbReference type="SAM" id="SignalP"/>
    </source>
</evidence>
<dbReference type="InterPro" id="IPR011964">
    <property type="entry name" value="YVTN_b-propeller_repeat"/>
</dbReference>
<dbReference type="NCBIfam" id="TIGR02276">
    <property type="entry name" value="beta_rpt_yvtn"/>
    <property type="match status" value="1"/>
</dbReference>
<evidence type="ECO:0008006" key="4">
    <source>
        <dbReference type="Google" id="ProtNLM"/>
    </source>
</evidence>
<feature type="chain" id="PRO_5017406503" description="YncE family protein" evidence="1">
    <location>
        <begin position="25"/>
        <end position="366"/>
    </location>
</feature>
<comment type="caution">
    <text evidence="2">The sequence shown here is derived from an EMBL/GenBank/DDBJ whole genome shotgun (WGS) entry which is preliminary data.</text>
</comment>
<dbReference type="Gene3D" id="2.130.10.10">
    <property type="entry name" value="YVTN repeat-like/Quinoprotein amine dehydrogenase"/>
    <property type="match status" value="1"/>
</dbReference>
<name>A0A399S2B5_9BACT</name>
<dbReference type="InterPro" id="IPR031815">
    <property type="entry name" value="DUF5074"/>
</dbReference>
<organism evidence="2 3">
    <name type="scientific">Pontibacter oryzae</name>
    <dbReference type="NCBI Taxonomy" id="2304593"/>
    <lineage>
        <taxon>Bacteria</taxon>
        <taxon>Pseudomonadati</taxon>
        <taxon>Bacteroidota</taxon>
        <taxon>Cytophagia</taxon>
        <taxon>Cytophagales</taxon>
        <taxon>Hymenobacteraceae</taxon>
        <taxon>Pontibacter</taxon>
    </lineage>
</organism>
<dbReference type="InterPro" id="IPR051200">
    <property type="entry name" value="Host-pathogen_enzymatic-act"/>
</dbReference>
<dbReference type="PANTHER" id="PTHR47197:SF3">
    <property type="entry name" value="DIHYDRO-HEME D1 DEHYDROGENASE"/>
    <property type="match status" value="1"/>
</dbReference>
<dbReference type="OrthoDB" id="9773938at2"/>
<keyword evidence="1" id="KW-0732">Signal</keyword>
<gene>
    <name evidence="2" type="ORF">D1627_12915</name>
</gene>